<feature type="region of interest" description="Disordered" evidence="2">
    <location>
        <begin position="311"/>
        <end position="397"/>
    </location>
</feature>
<dbReference type="EMBL" id="KQ979262">
    <property type="protein sequence ID" value="KYN22064.1"/>
    <property type="molecule type" value="Genomic_DNA"/>
</dbReference>
<protein>
    <submittedName>
        <fullName evidence="3">Uncharacterized protein</fullName>
    </submittedName>
</protein>
<feature type="region of interest" description="Disordered" evidence="2">
    <location>
        <begin position="416"/>
        <end position="465"/>
    </location>
</feature>
<feature type="compositionally biased region" description="Basic and acidic residues" evidence="2">
    <location>
        <begin position="342"/>
        <end position="359"/>
    </location>
</feature>
<evidence type="ECO:0000256" key="2">
    <source>
        <dbReference type="SAM" id="MobiDB-lite"/>
    </source>
</evidence>
<dbReference type="Proteomes" id="UP000078492">
    <property type="component" value="Unassembled WGS sequence"/>
</dbReference>
<dbReference type="AlphaFoldDB" id="A0A151JAK3"/>
<feature type="coiled-coil region" evidence="1">
    <location>
        <begin position="9"/>
        <end position="52"/>
    </location>
</feature>
<feature type="compositionally biased region" description="Basic and acidic residues" evidence="2">
    <location>
        <begin position="435"/>
        <end position="449"/>
    </location>
</feature>
<reference evidence="3 4" key="1">
    <citation type="submission" date="2015-09" db="EMBL/GenBank/DDBJ databases">
        <title>Trachymyrmex cornetzi WGS genome.</title>
        <authorList>
            <person name="Nygaard S."/>
            <person name="Hu H."/>
            <person name="Boomsma J."/>
            <person name="Zhang G."/>
        </authorList>
    </citation>
    <scope>NUCLEOTIDE SEQUENCE [LARGE SCALE GENOMIC DNA]</scope>
    <source>
        <strain evidence="3">Tcor2-1</strain>
        <tissue evidence="3">Whole body</tissue>
    </source>
</reference>
<proteinExistence type="predicted"/>
<keyword evidence="1" id="KW-0175">Coiled coil</keyword>
<accession>A0A151JAK3</accession>
<gene>
    <name evidence="3" type="ORF">ALC57_05540</name>
</gene>
<dbReference type="STRING" id="471704.A0A151JAK3"/>
<keyword evidence="4" id="KW-1185">Reference proteome</keyword>
<evidence type="ECO:0000313" key="3">
    <source>
        <dbReference type="EMBL" id="KYN22064.1"/>
    </source>
</evidence>
<feature type="compositionally biased region" description="Polar residues" evidence="2">
    <location>
        <begin position="456"/>
        <end position="465"/>
    </location>
</feature>
<feature type="compositionally biased region" description="Polar residues" evidence="2">
    <location>
        <begin position="419"/>
        <end position="434"/>
    </location>
</feature>
<evidence type="ECO:0000256" key="1">
    <source>
        <dbReference type="SAM" id="Coils"/>
    </source>
</evidence>
<name>A0A151JAK3_9HYME</name>
<sequence length="465" mass="53326">MDTRAKKGAKLSEDELETLRQALAKQEERLRNQGATLDRERLEIEKEREKERTRLQTEHTMRTEQFTANSDLLLSFKDEILRELNNLHRDVDKIKYQDPLFMPTDGQRQFEQHSQIFHHGDNSTESSRSPKISFREATESVPYFDGNNMPVSQFVRACGCAREIVPLSSERNLTQLLKNKLGGHAYCAVEDEPCETITQLIDLLNGAFGAAKTIDQYRGELSTIYIKRDEHMLDYIGRVKDLRFAILDAERHSRGILTPQVTAEINGLTARSFCDGLPLQYRLQMSPECHTSPHEAFATAKALAKREELDKQRYAPKSRPENLQGQTAVNPIRSPLAHSTPRRNDTHPERRSEWSRGTRDLPPSRVGNEGNSNYQRENRSFDRNAPTNYYPNDRPSKWCRYCKNAGHEIEQCRKREYNNSRANQGNARSPSGTTDEPRAGRTQENRPVRAIELQSDDTANGTSQP</sequence>
<organism evidence="3 4">
    <name type="scientific">Trachymyrmex cornetzi</name>
    <dbReference type="NCBI Taxonomy" id="471704"/>
    <lineage>
        <taxon>Eukaryota</taxon>
        <taxon>Metazoa</taxon>
        <taxon>Ecdysozoa</taxon>
        <taxon>Arthropoda</taxon>
        <taxon>Hexapoda</taxon>
        <taxon>Insecta</taxon>
        <taxon>Pterygota</taxon>
        <taxon>Neoptera</taxon>
        <taxon>Endopterygota</taxon>
        <taxon>Hymenoptera</taxon>
        <taxon>Apocrita</taxon>
        <taxon>Aculeata</taxon>
        <taxon>Formicoidea</taxon>
        <taxon>Formicidae</taxon>
        <taxon>Myrmicinae</taxon>
        <taxon>Trachymyrmex</taxon>
    </lineage>
</organism>
<evidence type="ECO:0000313" key="4">
    <source>
        <dbReference type="Proteomes" id="UP000078492"/>
    </source>
</evidence>